<evidence type="ECO:0000313" key="3">
    <source>
        <dbReference type="Proteomes" id="UP001189429"/>
    </source>
</evidence>
<reference evidence="2" key="1">
    <citation type="submission" date="2023-10" db="EMBL/GenBank/DDBJ databases">
        <authorList>
            <person name="Chen Y."/>
            <person name="Shah S."/>
            <person name="Dougan E. K."/>
            <person name="Thang M."/>
            <person name="Chan C."/>
        </authorList>
    </citation>
    <scope>NUCLEOTIDE SEQUENCE [LARGE SCALE GENOMIC DNA]</scope>
</reference>
<feature type="compositionally biased region" description="Polar residues" evidence="1">
    <location>
        <begin position="1"/>
        <end position="11"/>
    </location>
</feature>
<evidence type="ECO:0000313" key="2">
    <source>
        <dbReference type="EMBL" id="CAK0907191.1"/>
    </source>
</evidence>
<feature type="region of interest" description="Disordered" evidence="1">
    <location>
        <begin position="1"/>
        <end position="20"/>
    </location>
</feature>
<keyword evidence="3" id="KW-1185">Reference proteome</keyword>
<gene>
    <name evidence="2" type="ORF">PCOR1329_LOCUS82289</name>
</gene>
<accession>A0ABN9Y3V0</accession>
<dbReference type="EMBL" id="CAUYUJ010021818">
    <property type="protein sequence ID" value="CAK0907191.1"/>
    <property type="molecule type" value="Genomic_DNA"/>
</dbReference>
<evidence type="ECO:0000256" key="1">
    <source>
        <dbReference type="SAM" id="MobiDB-lite"/>
    </source>
</evidence>
<comment type="caution">
    <text evidence="2">The sequence shown here is derived from an EMBL/GenBank/DDBJ whole genome shotgun (WGS) entry which is preliminary data.</text>
</comment>
<proteinExistence type="predicted"/>
<feature type="region of interest" description="Disordered" evidence="1">
    <location>
        <begin position="39"/>
        <end position="73"/>
    </location>
</feature>
<name>A0ABN9Y3V0_9DINO</name>
<protein>
    <submittedName>
        <fullName evidence="2">Uncharacterized protein</fullName>
    </submittedName>
</protein>
<organism evidence="2 3">
    <name type="scientific">Prorocentrum cordatum</name>
    <dbReference type="NCBI Taxonomy" id="2364126"/>
    <lineage>
        <taxon>Eukaryota</taxon>
        <taxon>Sar</taxon>
        <taxon>Alveolata</taxon>
        <taxon>Dinophyceae</taxon>
        <taxon>Prorocentrales</taxon>
        <taxon>Prorocentraceae</taxon>
        <taxon>Prorocentrum</taxon>
    </lineage>
</organism>
<sequence length="101" mass="10337">MKSTCMGSNLPPSKHARQPVGGLLHALPRMRPLLTANSRDALVSQLSTPDTRGPAAGGRPDGGERSAGVNAHHGRALARAPRQQVLAVGNVAAVGPTTMST</sequence>
<dbReference type="Proteomes" id="UP001189429">
    <property type="component" value="Unassembled WGS sequence"/>
</dbReference>